<keyword evidence="2" id="KW-1185">Reference proteome</keyword>
<evidence type="ECO:0000313" key="1">
    <source>
        <dbReference type="EMBL" id="MFD0902520.1"/>
    </source>
</evidence>
<name>A0ABW3ESH7_9ACTN</name>
<dbReference type="RefSeq" id="WP_378300386.1">
    <property type="nucleotide sequence ID" value="NZ_JBHTJA010000037.1"/>
</dbReference>
<protein>
    <submittedName>
        <fullName evidence="1">Uncharacterized protein</fullName>
    </submittedName>
</protein>
<dbReference type="EMBL" id="JBHTJA010000037">
    <property type="protein sequence ID" value="MFD0902520.1"/>
    <property type="molecule type" value="Genomic_DNA"/>
</dbReference>
<accession>A0ABW3ESH7</accession>
<proteinExistence type="predicted"/>
<dbReference type="Proteomes" id="UP001596972">
    <property type="component" value="Unassembled WGS sequence"/>
</dbReference>
<sequence length="222" mass="25276">MRYIAEINFNHSAEFDQVPFDEFVTAVEMYRAHWRLGEGTVKVLYETMAGIEENMRAQGRWRLTPEEKALLASLSKRTHPMFEEYLRERGLAGTPRPNTSPLRIARLFDSLDASGAPVVQRPPVQAEDREPLLRYLEQAPMVLAARGHDTDIIDPAHPERVPLSYHTDGTWIWPGATAYYLRHHNIPPEPDLVGHARGSLFTIPEVDEETRAEAVQAVNERA</sequence>
<evidence type="ECO:0000313" key="2">
    <source>
        <dbReference type="Proteomes" id="UP001596972"/>
    </source>
</evidence>
<reference evidence="2" key="1">
    <citation type="journal article" date="2019" name="Int. J. Syst. Evol. Microbiol.">
        <title>The Global Catalogue of Microorganisms (GCM) 10K type strain sequencing project: providing services to taxonomists for standard genome sequencing and annotation.</title>
        <authorList>
            <consortium name="The Broad Institute Genomics Platform"/>
            <consortium name="The Broad Institute Genome Sequencing Center for Infectious Disease"/>
            <person name="Wu L."/>
            <person name="Ma J."/>
        </authorList>
    </citation>
    <scope>NUCLEOTIDE SEQUENCE [LARGE SCALE GENOMIC DNA]</scope>
    <source>
        <strain evidence="2">JCM 31202</strain>
    </source>
</reference>
<gene>
    <name evidence="1" type="ORF">ACFQ11_19130</name>
</gene>
<comment type="caution">
    <text evidence="1">The sequence shown here is derived from an EMBL/GenBank/DDBJ whole genome shotgun (WGS) entry which is preliminary data.</text>
</comment>
<organism evidence="1 2">
    <name type="scientific">Actinomadura sediminis</name>
    <dbReference type="NCBI Taxonomy" id="1038904"/>
    <lineage>
        <taxon>Bacteria</taxon>
        <taxon>Bacillati</taxon>
        <taxon>Actinomycetota</taxon>
        <taxon>Actinomycetes</taxon>
        <taxon>Streptosporangiales</taxon>
        <taxon>Thermomonosporaceae</taxon>
        <taxon>Actinomadura</taxon>
    </lineage>
</organism>